<reference evidence="1 2" key="1">
    <citation type="journal article" date="2019" name="Commun. Biol.">
        <title>The bagworm genome reveals a unique fibroin gene that provides high tensile strength.</title>
        <authorList>
            <person name="Kono N."/>
            <person name="Nakamura H."/>
            <person name="Ohtoshi R."/>
            <person name="Tomita M."/>
            <person name="Numata K."/>
            <person name="Arakawa K."/>
        </authorList>
    </citation>
    <scope>NUCLEOTIDE SEQUENCE [LARGE SCALE GENOMIC DNA]</scope>
</reference>
<organism evidence="1 2">
    <name type="scientific">Eumeta variegata</name>
    <name type="common">Bagworm moth</name>
    <name type="synonym">Eumeta japonica</name>
    <dbReference type="NCBI Taxonomy" id="151549"/>
    <lineage>
        <taxon>Eukaryota</taxon>
        <taxon>Metazoa</taxon>
        <taxon>Ecdysozoa</taxon>
        <taxon>Arthropoda</taxon>
        <taxon>Hexapoda</taxon>
        <taxon>Insecta</taxon>
        <taxon>Pterygota</taxon>
        <taxon>Neoptera</taxon>
        <taxon>Endopterygota</taxon>
        <taxon>Lepidoptera</taxon>
        <taxon>Glossata</taxon>
        <taxon>Ditrysia</taxon>
        <taxon>Tineoidea</taxon>
        <taxon>Psychidae</taxon>
        <taxon>Oiketicinae</taxon>
        <taxon>Eumeta</taxon>
    </lineage>
</organism>
<evidence type="ECO:0000313" key="2">
    <source>
        <dbReference type="Proteomes" id="UP000299102"/>
    </source>
</evidence>
<evidence type="ECO:0000313" key="1">
    <source>
        <dbReference type="EMBL" id="GBP60231.1"/>
    </source>
</evidence>
<gene>
    <name evidence="1" type="ORF">EVAR_44606_1</name>
</gene>
<dbReference type="AlphaFoldDB" id="A0A4C1X8U9"/>
<comment type="caution">
    <text evidence="1">The sequence shown here is derived from an EMBL/GenBank/DDBJ whole genome shotgun (WGS) entry which is preliminary data.</text>
</comment>
<proteinExistence type="predicted"/>
<keyword evidence="2" id="KW-1185">Reference proteome</keyword>
<dbReference type="Proteomes" id="UP000299102">
    <property type="component" value="Unassembled WGS sequence"/>
</dbReference>
<protein>
    <submittedName>
        <fullName evidence="1">Uncharacterized protein</fullName>
    </submittedName>
</protein>
<sequence>MLALARPFRSRPRLDCPLYRRMNSVQAFLCTSELPEFARLGYLSPIYIYIQCQRKNGTNIPFLEAIAYCPPLTSEFGVQRRKRELVKRLAVVVGRPVGDSRGRLGHVLGKYITSLMEVYTENHLRGVSCTRNSLALNREQKFDSYRVHDLNLDFIGLSRNSTG</sequence>
<dbReference type="EMBL" id="BGZK01000782">
    <property type="protein sequence ID" value="GBP60231.1"/>
    <property type="molecule type" value="Genomic_DNA"/>
</dbReference>
<name>A0A4C1X8U9_EUMVA</name>
<accession>A0A4C1X8U9</accession>